<evidence type="ECO:0000313" key="5">
    <source>
        <dbReference type="EMBL" id="KDN17324.1"/>
    </source>
</evidence>
<accession>A0A066TZN3</accession>
<dbReference type="Proteomes" id="UP000027345">
    <property type="component" value="Unassembled WGS sequence"/>
</dbReference>
<dbReference type="PANTHER" id="PTHR30328">
    <property type="entry name" value="TRANSCRIPTIONAL REPRESSOR"/>
    <property type="match status" value="1"/>
</dbReference>
<keyword evidence="3" id="KW-1133">Transmembrane helix</keyword>
<evidence type="ECO:0000313" key="6">
    <source>
        <dbReference type="Proteomes" id="UP000027345"/>
    </source>
</evidence>
<evidence type="ECO:0000256" key="1">
    <source>
        <dbReference type="ARBA" id="ARBA00023125"/>
    </source>
</evidence>
<dbReference type="STRING" id="287986.DV20_35680"/>
<feature type="DNA-binding region" description="H-T-H motif" evidence="2">
    <location>
        <begin position="29"/>
        <end position="48"/>
    </location>
</feature>
<keyword evidence="6" id="KW-1185">Reference proteome</keyword>
<protein>
    <submittedName>
        <fullName evidence="5">TetR family transcriptional regulator</fullName>
    </submittedName>
</protein>
<evidence type="ECO:0000256" key="3">
    <source>
        <dbReference type="SAM" id="Phobius"/>
    </source>
</evidence>
<dbReference type="GO" id="GO:0006355">
    <property type="term" value="P:regulation of DNA-templated transcription"/>
    <property type="evidence" value="ECO:0007669"/>
    <property type="project" value="UniProtKB-ARBA"/>
</dbReference>
<name>A0A066TZN3_9PSEU</name>
<proteinExistence type="predicted"/>
<feature type="transmembrane region" description="Helical" evidence="3">
    <location>
        <begin position="137"/>
        <end position="158"/>
    </location>
</feature>
<keyword evidence="1 2" id="KW-0238">DNA-binding</keyword>
<dbReference type="PROSITE" id="PS50977">
    <property type="entry name" value="HTH_TETR_2"/>
    <property type="match status" value="1"/>
</dbReference>
<dbReference type="AlphaFoldDB" id="A0A066TZN3"/>
<dbReference type="InterPro" id="IPR009057">
    <property type="entry name" value="Homeodomain-like_sf"/>
</dbReference>
<dbReference type="InterPro" id="IPR001647">
    <property type="entry name" value="HTH_TetR"/>
</dbReference>
<dbReference type="SUPFAM" id="SSF46689">
    <property type="entry name" value="Homeodomain-like"/>
    <property type="match status" value="1"/>
</dbReference>
<keyword evidence="3" id="KW-0472">Membrane</keyword>
<dbReference type="EMBL" id="JMQI01000073">
    <property type="protein sequence ID" value="KDN17324.1"/>
    <property type="molecule type" value="Genomic_DNA"/>
</dbReference>
<sequence length="202" mass="22068">MKRTVDDTRRLLREAAMVEFAAHGSDGTTVTRIAARAGVNKERLYAYFGDKDALFDEVLTEALEELSRVVTPDGVDFGDMGEVAGRTFDYYGDHPELARLLLWEGLRGAPPVNATARVEHYSRKVAATGQAQRDGSVAGGIDAGHLMFMIIGLAAWWFSVPQLATMLTGAEADDPDERARRRAFVVEAARRLTRSPADVPAS</sequence>
<dbReference type="Gene3D" id="1.10.357.10">
    <property type="entry name" value="Tetracycline Repressor, domain 2"/>
    <property type="match status" value="1"/>
</dbReference>
<gene>
    <name evidence="5" type="ORF">DV20_35680</name>
</gene>
<evidence type="ECO:0000259" key="4">
    <source>
        <dbReference type="PROSITE" id="PS50977"/>
    </source>
</evidence>
<reference evidence="5 6" key="1">
    <citation type="submission" date="2014-05" db="EMBL/GenBank/DDBJ databases">
        <title>Draft genome sequence of Amycolatopsis rifamycinica DSM 46095.</title>
        <authorList>
            <person name="Lal R."/>
            <person name="Saxena A."/>
            <person name="Kumari R."/>
            <person name="Mukherjee U."/>
            <person name="Singh P."/>
            <person name="Sangwan N."/>
            <person name="Mahato N.K."/>
        </authorList>
    </citation>
    <scope>NUCLEOTIDE SEQUENCE [LARGE SCALE GENOMIC DNA]</scope>
    <source>
        <strain evidence="5 6">DSM 46095</strain>
    </source>
</reference>
<dbReference type="InterPro" id="IPR036271">
    <property type="entry name" value="Tet_transcr_reg_TetR-rel_C_sf"/>
</dbReference>
<dbReference type="RefSeq" id="WP_043787573.1">
    <property type="nucleotide sequence ID" value="NZ_JMQI01000073.1"/>
</dbReference>
<dbReference type="eggNOG" id="COG1309">
    <property type="taxonomic scope" value="Bacteria"/>
</dbReference>
<dbReference type="PRINTS" id="PR00455">
    <property type="entry name" value="HTHTETR"/>
</dbReference>
<feature type="domain" description="HTH tetR-type" evidence="4">
    <location>
        <begin position="6"/>
        <end position="66"/>
    </location>
</feature>
<dbReference type="GO" id="GO:0003677">
    <property type="term" value="F:DNA binding"/>
    <property type="evidence" value="ECO:0007669"/>
    <property type="project" value="UniProtKB-UniRule"/>
</dbReference>
<dbReference type="InterPro" id="IPR050109">
    <property type="entry name" value="HTH-type_TetR-like_transc_reg"/>
</dbReference>
<dbReference type="SUPFAM" id="SSF48498">
    <property type="entry name" value="Tetracyclin repressor-like, C-terminal domain"/>
    <property type="match status" value="1"/>
</dbReference>
<organism evidence="5 6">
    <name type="scientific">Amycolatopsis rifamycinica</name>
    <dbReference type="NCBI Taxonomy" id="287986"/>
    <lineage>
        <taxon>Bacteria</taxon>
        <taxon>Bacillati</taxon>
        <taxon>Actinomycetota</taxon>
        <taxon>Actinomycetes</taxon>
        <taxon>Pseudonocardiales</taxon>
        <taxon>Pseudonocardiaceae</taxon>
        <taxon>Amycolatopsis</taxon>
    </lineage>
</organism>
<dbReference type="Pfam" id="PF17926">
    <property type="entry name" value="TetR_C_21"/>
    <property type="match status" value="1"/>
</dbReference>
<dbReference type="Pfam" id="PF00440">
    <property type="entry name" value="TetR_N"/>
    <property type="match status" value="1"/>
</dbReference>
<dbReference type="InterPro" id="IPR041467">
    <property type="entry name" value="Sco4008_C"/>
</dbReference>
<dbReference type="PANTHER" id="PTHR30328:SF54">
    <property type="entry name" value="HTH-TYPE TRANSCRIPTIONAL REPRESSOR SCO4008"/>
    <property type="match status" value="1"/>
</dbReference>
<dbReference type="OrthoDB" id="4726108at2"/>
<keyword evidence="3" id="KW-0812">Transmembrane</keyword>
<comment type="caution">
    <text evidence="5">The sequence shown here is derived from an EMBL/GenBank/DDBJ whole genome shotgun (WGS) entry which is preliminary data.</text>
</comment>
<evidence type="ECO:0000256" key="2">
    <source>
        <dbReference type="PROSITE-ProRule" id="PRU00335"/>
    </source>
</evidence>